<sequence>MMAGLYQPTREDIDSFLGLVPGIPEAEVISRLKGNNNNVEQAIGEYFDNAGSGNKYQWSEEAFSSDREGVQNHAIPSFQIQGADDPGPYAQFPGAPSRPPSRTSNNKSPLSKIIDLTAEHAAADPKTSMSFQDHGDRDIQQAIALSRQEYGLPPQESGIIGTDQVHFGPATRHEYEQGKWAMVPVSKSSAQEIMVDPDPAERKRDPNVPAFLKPSVQNHRLNALFTIYHEIPLTRNIFLKPMDVLPSYGHDPEWWTGKSIELPTLTGEDSPEEQTVDRELQRLMAFLDKTDRSYGSADALANMPDVKKTQRQWDYTEATVLAAWRQLFAEENHGIVKKIFSRGVESEEQEETQSQGTEFAILDLTLPPEDSDLETIYDIADDMLWPNLLIRNFDRCSYLSHVADVIAFKFDGSMDSYKKIDIPAIWYPDRYLKESRQVALEMRMKKTEVRDNLELASRMEDYLTSFQVRGPGGGKVVKVQDLFKASLRHDEAEIQEEQVLEELELDGIPTQRQSRAAAVLSAELQKLMTKIDKKLIALNESKEKARKELRELSKLYTEPSNDPFEPKLHAYSLRGVSISKSTMYICRRAEPDLIDMDMDGDGQKENSDQWWRIHYAPIGSSPITVEKTTLEQVLEATKNEIRSAILVYASEYAMEMGAVALPKALDTFVRFDNAAFKKELAAPEESPIGWDNTPRETNKIGWDDTAKETDIIGWDDEPANAQMDSSQPVGLSSPGKRKYRGSDDGTNQYQRVNVTEKELSDGSGTVDGNLGNGAGIMEDVLLTNGKQHEIIVGVDPSLIMKDSEGGGQEMKERGGMPMLSGRKMSVQQTSTIDIMDLEQVVEDEHVAEESTAVKQVGFAE</sequence>
<dbReference type="PANTHER" id="PTHR39597">
    <property type="entry name" value="UBA DOMAIN-CONTAINING PROTEIN RUP1"/>
    <property type="match status" value="1"/>
</dbReference>
<protein>
    <recommendedName>
        <fullName evidence="5">Ubiquitin interaction domain-containing protein</fullName>
    </recommendedName>
</protein>
<feature type="region of interest" description="Disordered" evidence="2">
    <location>
        <begin position="78"/>
        <end position="108"/>
    </location>
</feature>
<evidence type="ECO:0000313" key="3">
    <source>
        <dbReference type="EMBL" id="PMD14832.1"/>
    </source>
</evidence>
<dbReference type="OrthoDB" id="4489171at2759"/>
<dbReference type="GO" id="GO:0005829">
    <property type="term" value="C:cytosol"/>
    <property type="evidence" value="ECO:0007669"/>
    <property type="project" value="TreeGrafter"/>
</dbReference>
<organism evidence="3 4">
    <name type="scientific">Hyaloscypha hepaticicola</name>
    <dbReference type="NCBI Taxonomy" id="2082293"/>
    <lineage>
        <taxon>Eukaryota</taxon>
        <taxon>Fungi</taxon>
        <taxon>Dikarya</taxon>
        <taxon>Ascomycota</taxon>
        <taxon>Pezizomycotina</taxon>
        <taxon>Leotiomycetes</taxon>
        <taxon>Helotiales</taxon>
        <taxon>Hyaloscyphaceae</taxon>
        <taxon>Hyaloscypha</taxon>
    </lineage>
</organism>
<evidence type="ECO:0000256" key="1">
    <source>
        <dbReference type="SAM" id="Coils"/>
    </source>
</evidence>
<name>A0A2J6PLA5_9HELO</name>
<dbReference type="InterPro" id="IPR055335">
    <property type="entry name" value="Ucp6/RUP1"/>
</dbReference>
<proteinExistence type="predicted"/>
<keyword evidence="1" id="KW-0175">Coiled coil</keyword>
<dbReference type="GO" id="GO:0005634">
    <property type="term" value="C:nucleus"/>
    <property type="evidence" value="ECO:0007669"/>
    <property type="project" value="TreeGrafter"/>
</dbReference>
<feature type="region of interest" description="Disordered" evidence="2">
    <location>
        <begin position="716"/>
        <end position="750"/>
    </location>
</feature>
<dbReference type="EMBL" id="KZ613518">
    <property type="protein sequence ID" value="PMD14832.1"/>
    <property type="molecule type" value="Genomic_DNA"/>
</dbReference>
<evidence type="ECO:0000313" key="4">
    <source>
        <dbReference type="Proteomes" id="UP000235672"/>
    </source>
</evidence>
<accession>A0A2J6PLA5</accession>
<gene>
    <name evidence="3" type="ORF">NA56DRAFT_363860</name>
</gene>
<dbReference type="GO" id="GO:0016579">
    <property type="term" value="P:protein deubiquitination"/>
    <property type="evidence" value="ECO:0007669"/>
    <property type="project" value="TreeGrafter"/>
</dbReference>
<dbReference type="PANTHER" id="PTHR39597:SF1">
    <property type="entry name" value="UBA DOMAIN-CONTAINING PROTEIN RUP1"/>
    <property type="match status" value="1"/>
</dbReference>
<evidence type="ECO:0008006" key="5">
    <source>
        <dbReference type="Google" id="ProtNLM"/>
    </source>
</evidence>
<reference evidence="3 4" key="1">
    <citation type="submission" date="2016-05" db="EMBL/GenBank/DDBJ databases">
        <title>A degradative enzymes factory behind the ericoid mycorrhizal symbiosis.</title>
        <authorList>
            <consortium name="DOE Joint Genome Institute"/>
            <person name="Martino E."/>
            <person name="Morin E."/>
            <person name="Grelet G."/>
            <person name="Kuo A."/>
            <person name="Kohler A."/>
            <person name="Daghino S."/>
            <person name="Barry K."/>
            <person name="Choi C."/>
            <person name="Cichocki N."/>
            <person name="Clum A."/>
            <person name="Copeland A."/>
            <person name="Hainaut M."/>
            <person name="Haridas S."/>
            <person name="Labutti K."/>
            <person name="Lindquist E."/>
            <person name="Lipzen A."/>
            <person name="Khouja H.-R."/>
            <person name="Murat C."/>
            <person name="Ohm R."/>
            <person name="Olson A."/>
            <person name="Spatafora J."/>
            <person name="Veneault-Fourrey C."/>
            <person name="Henrissat B."/>
            <person name="Grigoriev I."/>
            <person name="Martin F."/>
            <person name="Perotto S."/>
        </authorList>
    </citation>
    <scope>NUCLEOTIDE SEQUENCE [LARGE SCALE GENOMIC DNA]</scope>
    <source>
        <strain evidence="3 4">UAMH 7357</strain>
    </source>
</reference>
<dbReference type="AlphaFoldDB" id="A0A2J6PLA5"/>
<feature type="coiled-coil region" evidence="1">
    <location>
        <begin position="524"/>
        <end position="558"/>
    </location>
</feature>
<evidence type="ECO:0000256" key="2">
    <source>
        <dbReference type="SAM" id="MobiDB-lite"/>
    </source>
</evidence>
<keyword evidence="4" id="KW-1185">Reference proteome</keyword>
<dbReference type="Pfam" id="PF14555">
    <property type="entry name" value="UBA_4"/>
    <property type="match status" value="1"/>
</dbReference>
<dbReference type="STRING" id="1745343.A0A2J6PLA5"/>
<dbReference type="Proteomes" id="UP000235672">
    <property type="component" value="Unassembled WGS sequence"/>
</dbReference>